<sequence>MDVDFIIETIDEILTRLPSLKKTSSLHGQPKSEIKHLRDLLRKVRVDLKKHVHGQEEENLPVWIQKLKTAVNYLNDVVEELSAESVKLKLKFIIKSLQNIIHEFSKKTTIPIPREKMEEETVLQLQPDVIERKEKIIHQLVSRQKETEPTRTVSVVTIVGFAGMGKTELARLICNDVRVKDRFGMQIWINDVESLKTRAAGTSLTATDGKGNLVVLDNLKTEILGDQELFDLEKMLMTASGSSAILITTHSKLLANNITVGLNAKTEITGTIFTAFVPHVIPKLNERESWSLFLRLRDRSSSIFNNEEEEMERNFVTDCSGVPFLIDFTATFLKENHGEDAITMKKNFLQQLKLTFFDKLPIVQKMCFEFCSLFPRDHLIDAERLIRLWTAEGFRMESENPAAEKTLRHYFNDFVGIPIFKDIEEDECGLVKWCRMKPLLHDLARFVSDEKENVMVDAEGERVHEGTLRASFDFSLDVSRVIPPSLFKKAKKLKAILLWTPQAMLPKQMETSTSTCDRIFKTFKTTLRMLDLHDLGIKELPGSIGEMKNLRWMFVSHPYASQNTQDG</sequence>
<keyword evidence="2" id="KW-0611">Plant defense</keyword>
<dbReference type="GO" id="GO:0043531">
    <property type="term" value="F:ADP binding"/>
    <property type="evidence" value="ECO:0007669"/>
    <property type="project" value="InterPro"/>
</dbReference>
<evidence type="ECO:0000259" key="4">
    <source>
        <dbReference type="Pfam" id="PF23559"/>
    </source>
</evidence>
<organism evidence="5 6">
    <name type="scientific">Pisum sativum</name>
    <name type="common">Garden pea</name>
    <name type="synonym">Lathyrus oleraceus</name>
    <dbReference type="NCBI Taxonomy" id="3888"/>
    <lineage>
        <taxon>Eukaryota</taxon>
        <taxon>Viridiplantae</taxon>
        <taxon>Streptophyta</taxon>
        <taxon>Embryophyta</taxon>
        <taxon>Tracheophyta</taxon>
        <taxon>Spermatophyta</taxon>
        <taxon>Magnoliopsida</taxon>
        <taxon>eudicotyledons</taxon>
        <taxon>Gunneridae</taxon>
        <taxon>Pentapetalae</taxon>
        <taxon>rosids</taxon>
        <taxon>fabids</taxon>
        <taxon>Fabales</taxon>
        <taxon>Fabaceae</taxon>
        <taxon>Papilionoideae</taxon>
        <taxon>50 kb inversion clade</taxon>
        <taxon>NPAAA clade</taxon>
        <taxon>Hologalegina</taxon>
        <taxon>IRL clade</taxon>
        <taxon>Fabeae</taxon>
        <taxon>Lathyrus</taxon>
    </lineage>
</organism>
<dbReference type="PANTHER" id="PTHR23155">
    <property type="entry name" value="DISEASE RESISTANCE PROTEIN RP"/>
    <property type="match status" value="1"/>
</dbReference>
<dbReference type="PANTHER" id="PTHR23155:SF1211">
    <property type="entry name" value="OS09G0313500 PROTEIN"/>
    <property type="match status" value="1"/>
</dbReference>
<keyword evidence="6" id="KW-1185">Reference proteome</keyword>
<dbReference type="EMBL" id="JAMSHJ010000002">
    <property type="protein sequence ID" value="KAI5438149.1"/>
    <property type="molecule type" value="Genomic_DNA"/>
</dbReference>
<dbReference type="Gene3D" id="3.40.50.300">
    <property type="entry name" value="P-loop containing nucleotide triphosphate hydrolases"/>
    <property type="match status" value="1"/>
</dbReference>
<proteinExistence type="predicted"/>
<dbReference type="InterPro" id="IPR027417">
    <property type="entry name" value="P-loop_NTPase"/>
</dbReference>
<dbReference type="Gramene" id="Psat02G0404600-T1">
    <property type="protein sequence ID" value="KAI5438149.1"/>
    <property type="gene ID" value="KIW84_024046"/>
</dbReference>
<reference evidence="5 6" key="1">
    <citation type="journal article" date="2022" name="Nat. Genet.">
        <title>Improved pea reference genome and pan-genome highlight genomic features and evolutionary characteristics.</title>
        <authorList>
            <person name="Yang T."/>
            <person name="Liu R."/>
            <person name="Luo Y."/>
            <person name="Hu S."/>
            <person name="Wang D."/>
            <person name="Wang C."/>
            <person name="Pandey M.K."/>
            <person name="Ge S."/>
            <person name="Xu Q."/>
            <person name="Li N."/>
            <person name="Li G."/>
            <person name="Huang Y."/>
            <person name="Saxena R.K."/>
            <person name="Ji Y."/>
            <person name="Li M."/>
            <person name="Yan X."/>
            <person name="He Y."/>
            <person name="Liu Y."/>
            <person name="Wang X."/>
            <person name="Xiang C."/>
            <person name="Varshney R.K."/>
            <person name="Ding H."/>
            <person name="Gao S."/>
            <person name="Zong X."/>
        </authorList>
    </citation>
    <scope>NUCLEOTIDE SEQUENCE [LARGE SCALE GENOMIC DNA]</scope>
    <source>
        <strain evidence="5 6">cv. Zhongwan 6</strain>
    </source>
</reference>
<dbReference type="InterPro" id="IPR044974">
    <property type="entry name" value="Disease_R_plants"/>
</dbReference>
<evidence type="ECO:0000259" key="3">
    <source>
        <dbReference type="Pfam" id="PF00931"/>
    </source>
</evidence>
<comment type="caution">
    <text evidence="5">The sequence shown here is derived from an EMBL/GenBank/DDBJ whole genome shotgun (WGS) entry which is preliminary data.</text>
</comment>
<evidence type="ECO:0000313" key="6">
    <source>
        <dbReference type="Proteomes" id="UP001058974"/>
    </source>
</evidence>
<dbReference type="Proteomes" id="UP001058974">
    <property type="component" value="Chromosome 2"/>
</dbReference>
<evidence type="ECO:0000313" key="5">
    <source>
        <dbReference type="EMBL" id="KAI5438149.1"/>
    </source>
</evidence>
<dbReference type="Pfam" id="PF00931">
    <property type="entry name" value="NB-ARC"/>
    <property type="match status" value="1"/>
</dbReference>
<feature type="domain" description="Disease resistance protein winged helix" evidence="4">
    <location>
        <begin position="373"/>
        <end position="444"/>
    </location>
</feature>
<dbReference type="InterPro" id="IPR002182">
    <property type="entry name" value="NB-ARC"/>
</dbReference>
<evidence type="ECO:0000256" key="1">
    <source>
        <dbReference type="ARBA" id="ARBA00022737"/>
    </source>
</evidence>
<dbReference type="AlphaFoldDB" id="A0A9D4YFG9"/>
<feature type="domain" description="NB-ARC" evidence="3">
    <location>
        <begin position="133"/>
        <end position="196"/>
    </location>
</feature>
<keyword evidence="1" id="KW-0677">Repeat</keyword>
<dbReference type="GO" id="GO:0098542">
    <property type="term" value="P:defense response to other organism"/>
    <property type="evidence" value="ECO:0007669"/>
    <property type="project" value="TreeGrafter"/>
</dbReference>
<gene>
    <name evidence="5" type="ORF">KIW84_024046</name>
</gene>
<name>A0A9D4YFG9_PEA</name>
<evidence type="ECO:0000256" key="2">
    <source>
        <dbReference type="ARBA" id="ARBA00022821"/>
    </source>
</evidence>
<accession>A0A9D4YFG9</accession>
<protein>
    <submittedName>
        <fullName evidence="5">Uncharacterized protein</fullName>
    </submittedName>
</protein>
<dbReference type="Pfam" id="PF23559">
    <property type="entry name" value="WHD_DRP"/>
    <property type="match status" value="1"/>
</dbReference>
<dbReference type="Gene3D" id="1.10.10.10">
    <property type="entry name" value="Winged helix-like DNA-binding domain superfamily/Winged helix DNA-binding domain"/>
    <property type="match status" value="1"/>
</dbReference>
<dbReference type="SUPFAM" id="SSF52540">
    <property type="entry name" value="P-loop containing nucleoside triphosphate hydrolases"/>
    <property type="match status" value="1"/>
</dbReference>
<dbReference type="InterPro" id="IPR058922">
    <property type="entry name" value="WHD_DRP"/>
</dbReference>
<dbReference type="InterPro" id="IPR036388">
    <property type="entry name" value="WH-like_DNA-bd_sf"/>
</dbReference>